<evidence type="ECO:0000313" key="1">
    <source>
        <dbReference type="Ensembl" id="ENSCINP00000025328.2"/>
    </source>
</evidence>
<dbReference type="InParanoid" id="F6PWA8"/>
<dbReference type="GeneTree" id="ENSGT00940000166950"/>
<organism evidence="1 2">
    <name type="scientific">Ciona intestinalis</name>
    <name type="common">Transparent sea squirt</name>
    <name type="synonym">Ascidia intestinalis</name>
    <dbReference type="NCBI Taxonomy" id="7719"/>
    <lineage>
        <taxon>Eukaryota</taxon>
        <taxon>Metazoa</taxon>
        <taxon>Chordata</taxon>
        <taxon>Tunicata</taxon>
        <taxon>Ascidiacea</taxon>
        <taxon>Phlebobranchia</taxon>
        <taxon>Cionidae</taxon>
        <taxon>Ciona</taxon>
    </lineage>
</organism>
<reference evidence="1" key="3">
    <citation type="submission" date="2025-08" db="UniProtKB">
        <authorList>
            <consortium name="Ensembl"/>
        </authorList>
    </citation>
    <scope>IDENTIFICATION</scope>
</reference>
<dbReference type="Gene3D" id="3.30.70.141">
    <property type="entry name" value="Nucleoside diphosphate kinase-like domain"/>
    <property type="match status" value="1"/>
</dbReference>
<dbReference type="EMBL" id="EAAA01000632">
    <property type="status" value="NOT_ANNOTATED_CDS"/>
    <property type="molecule type" value="Genomic_DNA"/>
</dbReference>
<reference evidence="1" key="2">
    <citation type="journal article" date="2008" name="Genome Biol.">
        <title>Improved genome assembly and evidence-based global gene model set for the chordate Ciona intestinalis: new insight into intron and operon populations.</title>
        <authorList>
            <person name="Satou Y."/>
            <person name="Mineta K."/>
            <person name="Ogasawara M."/>
            <person name="Sasakura Y."/>
            <person name="Shoguchi E."/>
            <person name="Ueno K."/>
            <person name="Yamada L."/>
            <person name="Matsumoto J."/>
            <person name="Wasserscheid J."/>
            <person name="Dewar K."/>
            <person name="Wiley G.B."/>
            <person name="Macmil S.L."/>
            <person name="Roe B.A."/>
            <person name="Zeller R.W."/>
            <person name="Hastings K.E."/>
            <person name="Lemaire P."/>
            <person name="Lindquist E."/>
            <person name="Endo T."/>
            <person name="Hotta K."/>
            <person name="Inaba K."/>
        </authorList>
    </citation>
    <scope>NUCLEOTIDE SEQUENCE [LARGE SCALE GENOMIC DNA]</scope>
    <source>
        <strain evidence="1">wild type</strain>
    </source>
</reference>
<proteinExistence type="predicted"/>
<name>F6PWA8_CIOIN</name>
<dbReference type="AlphaFoldDB" id="F6PWA8"/>
<protein>
    <submittedName>
        <fullName evidence="1">Uncharacterized protein</fullName>
    </submittedName>
</protein>
<dbReference type="InterPro" id="IPR036850">
    <property type="entry name" value="NDK-like_dom_sf"/>
</dbReference>
<reference evidence="2" key="1">
    <citation type="journal article" date="2002" name="Science">
        <title>The draft genome of Ciona intestinalis: insights into chordate and vertebrate origins.</title>
        <authorList>
            <person name="Dehal P."/>
            <person name="Satou Y."/>
            <person name="Campbell R.K."/>
            <person name="Chapman J."/>
            <person name="Degnan B."/>
            <person name="De Tomaso A."/>
            <person name="Davidson B."/>
            <person name="Di Gregorio A."/>
            <person name="Gelpke M."/>
            <person name="Goodstein D.M."/>
            <person name="Harafuji N."/>
            <person name="Hastings K.E."/>
            <person name="Ho I."/>
            <person name="Hotta K."/>
            <person name="Huang W."/>
            <person name="Kawashima T."/>
            <person name="Lemaire P."/>
            <person name="Martinez D."/>
            <person name="Meinertzhagen I.A."/>
            <person name="Necula S."/>
            <person name="Nonaka M."/>
            <person name="Putnam N."/>
            <person name="Rash S."/>
            <person name="Saiga H."/>
            <person name="Satake M."/>
            <person name="Terry A."/>
            <person name="Yamada L."/>
            <person name="Wang H.G."/>
            <person name="Awazu S."/>
            <person name="Azumi K."/>
            <person name="Boore J."/>
            <person name="Branno M."/>
            <person name="Chin-Bow S."/>
            <person name="DeSantis R."/>
            <person name="Doyle S."/>
            <person name="Francino P."/>
            <person name="Keys D.N."/>
            <person name="Haga S."/>
            <person name="Hayashi H."/>
            <person name="Hino K."/>
            <person name="Imai K.S."/>
            <person name="Inaba K."/>
            <person name="Kano S."/>
            <person name="Kobayashi K."/>
            <person name="Kobayashi M."/>
            <person name="Lee B.I."/>
            <person name="Makabe K.W."/>
            <person name="Manohar C."/>
            <person name="Matassi G."/>
            <person name="Medina M."/>
            <person name="Mochizuki Y."/>
            <person name="Mount S."/>
            <person name="Morishita T."/>
            <person name="Miura S."/>
            <person name="Nakayama A."/>
            <person name="Nishizaka S."/>
            <person name="Nomoto H."/>
            <person name="Ohta F."/>
            <person name="Oishi K."/>
            <person name="Rigoutsos I."/>
            <person name="Sano M."/>
            <person name="Sasaki A."/>
            <person name="Sasakura Y."/>
            <person name="Shoguchi E."/>
            <person name="Shin-i T."/>
            <person name="Spagnuolo A."/>
            <person name="Stainier D."/>
            <person name="Suzuki M.M."/>
            <person name="Tassy O."/>
            <person name="Takatori N."/>
            <person name="Tokuoka M."/>
            <person name="Yagi K."/>
            <person name="Yoshizaki F."/>
            <person name="Wada S."/>
            <person name="Zhang C."/>
            <person name="Hyatt P.D."/>
            <person name="Larimer F."/>
            <person name="Detter C."/>
            <person name="Doggett N."/>
            <person name="Glavina T."/>
            <person name="Hawkins T."/>
            <person name="Richardson P."/>
            <person name="Lucas S."/>
            <person name="Kohara Y."/>
            <person name="Levine M."/>
            <person name="Satoh N."/>
            <person name="Rokhsar D.S."/>
        </authorList>
    </citation>
    <scope>NUCLEOTIDE SEQUENCE [LARGE SCALE GENOMIC DNA]</scope>
</reference>
<dbReference type="Proteomes" id="UP000008144">
    <property type="component" value="Chromosome 10"/>
</dbReference>
<keyword evidence="2" id="KW-1185">Reference proteome</keyword>
<sequence>MFARENAGAHLAGLICSMQSELMYRMVPPNEDGHLRNATSQCFHACVCTDTVLHALGNMAKTPELELSTGNSPRVFYSNPELEEVVVLSLVGRPIMKQSGCILQRLLHGEFYLGGETAESAYFERSDECEILNEFHGFEILGIKFIPSLSSQHSKELSPFEVGTKFWGETIRKIQHSPALVCVLRRVNAFKVLREVLQNTIDKPSKENIHDTSKLMSSTTEIAYRQIKTFFSDKELFSDNRCRPLLKYLPPPTRIAQYLIANCIRSDGEEGGGDVTNPVVGQNG</sequence>
<accession>F6PWA8</accession>
<dbReference type="HOGENOM" id="CLU_981876_0_0_1"/>
<dbReference type="SUPFAM" id="SSF54919">
    <property type="entry name" value="Nucleoside diphosphate kinase, NDK"/>
    <property type="match status" value="1"/>
</dbReference>
<evidence type="ECO:0000313" key="2">
    <source>
        <dbReference type="Proteomes" id="UP000008144"/>
    </source>
</evidence>
<reference evidence="1" key="4">
    <citation type="submission" date="2025-09" db="UniProtKB">
        <authorList>
            <consortium name="Ensembl"/>
        </authorList>
    </citation>
    <scope>IDENTIFICATION</scope>
</reference>
<dbReference type="Ensembl" id="ENSCINT00000025574.2">
    <property type="protein sequence ID" value="ENSCINP00000025328.2"/>
    <property type="gene ID" value="ENSCING00000013902.2"/>
</dbReference>